<dbReference type="GO" id="GO:0009378">
    <property type="term" value="F:four-way junction helicase activity"/>
    <property type="evidence" value="ECO:0007669"/>
    <property type="project" value="TreeGrafter"/>
</dbReference>
<dbReference type="InterPro" id="IPR002464">
    <property type="entry name" value="DNA/RNA_helicase_DEAH_CS"/>
</dbReference>
<feature type="domain" description="Helicase ATP-binding" evidence="8">
    <location>
        <begin position="26"/>
        <end position="193"/>
    </location>
</feature>
<dbReference type="GO" id="GO:0006281">
    <property type="term" value="P:DNA repair"/>
    <property type="evidence" value="ECO:0007669"/>
    <property type="project" value="TreeGrafter"/>
</dbReference>
<evidence type="ECO:0000259" key="9">
    <source>
        <dbReference type="PROSITE" id="PS51194"/>
    </source>
</evidence>
<keyword evidence="2" id="KW-0378">Hydrolase</keyword>
<dbReference type="GO" id="GO:0005737">
    <property type="term" value="C:cytoplasm"/>
    <property type="evidence" value="ECO:0007669"/>
    <property type="project" value="TreeGrafter"/>
</dbReference>
<dbReference type="OrthoDB" id="9763310at2"/>
<dbReference type="InterPro" id="IPR004589">
    <property type="entry name" value="DNA_helicase_ATP-dep_RecQ"/>
</dbReference>
<keyword evidence="11" id="KW-1185">Reference proteome</keyword>
<dbReference type="InterPro" id="IPR027417">
    <property type="entry name" value="P-loop_NTPase"/>
</dbReference>
<keyword evidence="4" id="KW-0067">ATP-binding</keyword>
<protein>
    <recommendedName>
        <fullName evidence="6">ATP-dependent DNA helicase RecQ</fullName>
    </recommendedName>
    <alternativeName>
        <fullName evidence="7">DNA 3'-5' helicase RecQ</fullName>
    </alternativeName>
</protein>
<dbReference type="SMART" id="SM00487">
    <property type="entry name" value="DEXDc"/>
    <property type="match status" value="1"/>
</dbReference>
<dbReference type="GO" id="GO:0005524">
    <property type="term" value="F:ATP binding"/>
    <property type="evidence" value="ECO:0007669"/>
    <property type="project" value="UniProtKB-KW"/>
</dbReference>
<evidence type="ECO:0000256" key="6">
    <source>
        <dbReference type="ARBA" id="ARBA00044535"/>
    </source>
</evidence>
<dbReference type="FunFam" id="3.40.50.300:FF:001363">
    <property type="entry name" value="ATP-dependent DNA helicase RecQ"/>
    <property type="match status" value="1"/>
</dbReference>
<keyword evidence="1" id="KW-0547">Nucleotide-binding</keyword>
<evidence type="ECO:0000313" key="11">
    <source>
        <dbReference type="Proteomes" id="UP000078534"/>
    </source>
</evidence>
<dbReference type="Pfam" id="PF00270">
    <property type="entry name" value="DEAD"/>
    <property type="match status" value="1"/>
</dbReference>
<dbReference type="Pfam" id="PF16124">
    <property type="entry name" value="RecQ_Zn_bind"/>
    <property type="match status" value="1"/>
</dbReference>
<dbReference type="GO" id="GO:0006310">
    <property type="term" value="P:DNA recombination"/>
    <property type="evidence" value="ECO:0007669"/>
    <property type="project" value="InterPro"/>
</dbReference>
<organism evidence="10 11">
    <name type="scientific">Metabacillus litoralis</name>
    <dbReference type="NCBI Taxonomy" id="152268"/>
    <lineage>
        <taxon>Bacteria</taxon>
        <taxon>Bacillati</taxon>
        <taxon>Bacillota</taxon>
        <taxon>Bacilli</taxon>
        <taxon>Bacillales</taxon>
        <taxon>Bacillaceae</taxon>
        <taxon>Metabacillus</taxon>
    </lineage>
</organism>
<dbReference type="Proteomes" id="UP000078534">
    <property type="component" value="Unassembled WGS sequence"/>
</dbReference>
<dbReference type="EMBL" id="LWSG01000009">
    <property type="protein sequence ID" value="OAS87428.1"/>
    <property type="molecule type" value="Genomic_DNA"/>
</dbReference>
<keyword evidence="3" id="KW-0347">Helicase</keyword>
<evidence type="ECO:0000313" key="10">
    <source>
        <dbReference type="EMBL" id="OAS87428.1"/>
    </source>
</evidence>
<dbReference type="PROSITE" id="PS51192">
    <property type="entry name" value="HELICASE_ATP_BIND_1"/>
    <property type="match status" value="1"/>
</dbReference>
<sequence>MNQQLGIVLKSYFHLEHFRTGQKEIIEAVLNGKDVVAMLPTGGGKSLCYQLPGYLLNGPILIVSPLLSLMEDQVEQIKLRGEKSVIALNSTIPFNKRKMYLQSINKYRYIYASPEILQYEYVQNALMKAKISLFVVDEAHCISQWGHDFRPDYSKLGEIRKKLGQPPCLALTATGTSEVLEDIQKILQFRSENKAFIYSIDRPNIALTVEKHKTIDEKITRILHLVRSLKGPGVIYCSSRLWAERLAQILIESGTNGIGYYHGGMDQEQRILIQQQFLYDQLKVVCCTNAFGMGINKQNIRYVIHFHFPAQLESYMQEIGRAGRDRSPSLAITMLTDADYEVPKSLVESEFPTYDKLYRTIYFLQANNNEPVSFEKINEQCGLTEIQWRYIENHLMGLNNLKLKPESLISHIWSEIENRIMIKQEKLRKMTNWLSTEGCRRKKLLAYFNEEYTNPDIRNCCDSCGVDYTIYEGNDESIDQVLEVEWEEELKMIFRKASD</sequence>
<dbReference type="GO" id="GO:0016787">
    <property type="term" value="F:hydrolase activity"/>
    <property type="evidence" value="ECO:0007669"/>
    <property type="project" value="UniProtKB-KW"/>
</dbReference>
<dbReference type="STRING" id="152268.A6K24_19855"/>
<dbReference type="NCBIfam" id="TIGR00614">
    <property type="entry name" value="recQ_fam"/>
    <property type="match status" value="1"/>
</dbReference>
<dbReference type="PANTHER" id="PTHR13710:SF84">
    <property type="entry name" value="ATP-DEPENDENT DNA HELICASE RECS-RELATED"/>
    <property type="match status" value="1"/>
</dbReference>
<reference evidence="11" key="1">
    <citation type="submission" date="2016-04" db="EMBL/GenBank/DDBJ databases">
        <authorList>
            <person name="Lyu Z."/>
            <person name="Lyu W."/>
        </authorList>
    </citation>
    <scope>NUCLEOTIDE SEQUENCE [LARGE SCALE GENOMIC DNA]</scope>
    <source>
        <strain evidence="11">C44</strain>
    </source>
</reference>
<feature type="domain" description="Helicase C-terminal" evidence="9">
    <location>
        <begin position="218"/>
        <end position="365"/>
    </location>
</feature>
<keyword evidence="5" id="KW-0238">DNA-binding</keyword>
<dbReference type="Gene3D" id="3.40.50.300">
    <property type="entry name" value="P-loop containing nucleotide triphosphate hydrolases"/>
    <property type="match status" value="2"/>
</dbReference>
<dbReference type="PROSITE" id="PS00690">
    <property type="entry name" value="DEAH_ATP_HELICASE"/>
    <property type="match status" value="1"/>
</dbReference>
<proteinExistence type="predicted"/>
<dbReference type="GO" id="GO:0030894">
    <property type="term" value="C:replisome"/>
    <property type="evidence" value="ECO:0007669"/>
    <property type="project" value="TreeGrafter"/>
</dbReference>
<evidence type="ECO:0000256" key="7">
    <source>
        <dbReference type="ARBA" id="ARBA00044550"/>
    </source>
</evidence>
<dbReference type="InterPro" id="IPR032284">
    <property type="entry name" value="RecQ_Zn-bd"/>
</dbReference>
<evidence type="ECO:0000256" key="3">
    <source>
        <dbReference type="ARBA" id="ARBA00022806"/>
    </source>
</evidence>
<dbReference type="Pfam" id="PF00271">
    <property type="entry name" value="Helicase_C"/>
    <property type="match status" value="1"/>
</dbReference>
<evidence type="ECO:0000259" key="8">
    <source>
        <dbReference type="PROSITE" id="PS51192"/>
    </source>
</evidence>
<name>A0A179T1S5_9BACI</name>
<dbReference type="InterPro" id="IPR011545">
    <property type="entry name" value="DEAD/DEAH_box_helicase_dom"/>
</dbReference>
<dbReference type="InterPro" id="IPR001650">
    <property type="entry name" value="Helicase_C-like"/>
</dbReference>
<dbReference type="CDD" id="cd17920">
    <property type="entry name" value="DEXHc_RecQ"/>
    <property type="match status" value="1"/>
</dbReference>
<evidence type="ECO:0000256" key="5">
    <source>
        <dbReference type="ARBA" id="ARBA00023125"/>
    </source>
</evidence>
<dbReference type="GO" id="GO:0003677">
    <property type="term" value="F:DNA binding"/>
    <property type="evidence" value="ECO:0007669"/>
    <property type="project" value="UniProtKB-KW"/>
</dbReference>
<dbReference type="InterPro" id="IPR014001">
    <property type="entry name" value="Helicase_ATP-bd"/>
</dbReference>
<dbReference type="GO" id="GO:0043590">
    <property type="term" value="C:bacterial nucleoid"/>
    <property type="evidence" value="ECO:0007669"/>
    <property type="project" value="TreeGrafter"/>
</dbReference>
<gene>
    <name evidence="10" type="ORF">A6K24_19855</name>
</gene>
<evidence type="ECO:0000256" key="4">
    <source>
        <dbReference type="ARBA" id="ARBA00022840"/>
    </source>
</evidence>
<dbReference type="SUPFAM" id="SSF52540">
    <property type="entry name" value="P-loop containing nucleoside triphosphate hydrolases"/>
    <property type="match status" value="1"/>
</dbReference>
<evidence type="ECO:0000256" key="2">
    <source>
        <dbReference type="ARBA" id="ARBA00022801"/>
    </source>
</evidence>
<evidence type="ECO:0000256" key="1">
    <source>
        <dbReference type="ARBA" id="ARBA00022741"/>
    </source>
</evidence>
<dbReference type="SMART" id="SM00490">
    <property type="entry name" value="HELICc"/>
    <property type="match status" value="1"/>
</dbReference>
<dbReference type="GO" id="GO:0043138">
    <property type="term" value="F:3'-5' DNA helicase activity"/>
    <property type="evidence" value="ECO:0007669"/>
    <property type="project" value="TreeGrafter"/>
</dbReference>
<dbReference type="PANTHER" id="PTHR13710">
    <property type="entry name" value="DNA HELICASE RECQ FAMILY MEMBER"/>
    <property type="match status" value="1"/>
</dbReference>
<dbReference type="AlphaFoldDB" id="A0A179T1S5"/>
<comment type="caution">
    <text evidence="10">The sequence shown here is derived from an EMBL/GenBank/DDBJ whole genome shotgun (WGS) entry which is preliminary data.</text>
</comment>
<dbReference type="RefSeq" id="WP_066330015.1">
    <property type="nucleotide sequence ID" value="NZ_LWSG01000009.1"/>
</dbReference>
<dbReference type="PROSITE" id="PS51194">
    <property type="entry name" value="HELICASE_CTER"/>
    <property type="match status" value="1"/>
</dbReference>
<accession>A0A179T1S5</accession>